<sequence length="171" mass="18454">MPLAFLSIAGVCALSLKFFYSRATPDQLNWMLAPTARLTSWLTGAGFEQEIGRGYLSRELHFEILPACAGVNFAIVAFVALCWILRREADCPRALIRTVLASATIAYGTTIVANAIRLTLLLGVHAGRIAVPGLSRDSLPAAIGILIYFLFLAVLAEASAAFGRNRRASTR</sequence>
<feature type="transmembrane region" description="Helical" evidence="1">
    <location>
        <begin position="98"/>
        <end position="121"/>
    </location>
</feature>
<organism evidence="2 3">
    <name type="scientific">Eiseniibacteriota bacterium</name>
    <dbReference type="NCBI Taxonomy" id="2212470"/>
    <lineage>
        <taxon>Bacteria</taxon>
        <taxon>Candidatus Eiseniibacteriota</taxon>
    </lineage>
</organism>
<keyword evidence="2" id="KW-0378">Hydrolase</keyword>
<gene>
    <name evidence="2" type="primary">xrtK</name>
    <name evidence="2" type="ORF">KC729_06070</name>
</gene>
<evidence type="ECO:0000313" key="2">
    <source>
        <dbReference type="EMBL" id="MCA9727232.1"/>
    </source>
</evidence>
<keyword evidence="1" id="KW-0812">Transmembrane</keyword>
<evidence type="ECO:0000313" key="3">
    <source>
        <dbReference type="Proteomes" id="UP000697710"/>
    </source>
</evidence>
<dbReference type="EC" id="3.4.22.-" evidence="2"/>
<keyword evidence="1" id="KW-0472">Membrane</keyword>
<dbReference type="EMBL" id="JAGQHR010000130">
    <property type="protein sequence ID" value="MCA9727232.1"/>
    <property type="molecule type" value="Genomic_DNA"/>
</dbReference>
<evidence type="ECO:0000256" key="1">
    <source>
        <dbReference type="SAM" id="Phobius"/>
    </source>
</evidence>
<reference evidence="2" key="2">
    <citation type="journal article" date="2021" name="Microbiome">
        <title>Successional dynamics and alternative stable states in a saline activated sludge microbial community over 9 years.</title>
        <authorList>
            <person name="Wang Y."/>
            <person name="Ye J."/>
            <person name="Ju F."/>
            <person name="Liu L."/>
            <person name="Boyd J.A."/>
            <person name="Deng Y."/>
            <person name="Parks D.H."/>
            <person name="Jiang X."/>
            <person name="Yin X."/>
            <person name="Woodcroft B.J."/>
            <person name="Tyson G.W."/>
            <person name="Hugenholtz P."/>
            <person name="Polz M.F."/>
            <person name="Zhang T."/>
        </authorList>
    </citation>
    <scope>NUCLEOTIDE SEQUENCE</scope>
    <source>
        <strain evidence="2">HKST-UBA01</strain>
    </source>
</reference>
<dbReference type="GO" id="GO:0016787">
    <property type="term" value="F:hydrolase activity"/>
    <property type="evidence" value="ECO:0007669"/>
    <property type="project" value="UniProtKB-KW"/>
</dbReference>
<dbReference type="InterPro" id="IPR027551">
    <property type="entry name" value="Exosort_XrtK"/>
</dbReference>
<proteinExistence type="predicted"/>
<dbReference type="NCBIfam" id="TIGR04287">
    <property type="entry name" value="exosort_XrtK"/>
    <property type="match status" value="1"/>
</dbReference>
<keyword evidence="1" id="KW-1133">Transmembrane helix</keyword>
<accession>A0A956LYA7</accession>
<dbReference type="Proteomes" id="UP000697710">
    <property type="component" value="Unassembled WGS sequence"/>
</dbReference>
<reference evidence="2" key="1">
    <citation type="submission" date="2020-04" db="EMBL/GenBank/DDBJ databases">
        <authorList>
            <person name="Zhang T."/>
        </authorList>
    </citation>
    <scope>NUCLEOTIDE SEQUENCE</scope>
    <source>
        <strain evidence="2">HKST-UBA01</strain>
    </source>
</reference>
<protein>
    <submittedName>
        <fullName evidence="2">Exosortase K</fullName>
        <ecNumber evidence="2">3.4.22.-</ecNumber>
    </submittedName>
</protein>
<feature type="transmembrane region" description="Helical" evidence="1">
    <location>
        <begin position="64"/>
        <end position="86"/>
    </location>
</feature>
<dbReference type="AlphaFoldDB" id="A0A956LYA7"/>
<feature type="transmembrane region" description="Helical" evidence="1">
    <location>
        <begin position="141"/>
        <end position="162"/>
    </location>
</feature>
<name>A0A956LYA7_UNCEI</name>
<comment type="caution">
    <text evidence="2">The sequence shown here is derived from an EMBL/GenBank/DDBJ whole genome shotgun (WGS) entry which is preliminary data.</text>
</comment>